<dbReference type="EMBL" id="VRTY01000006">
    <property type="protein sequence ID" value="TXK52005.1"/>
    <property type="molecule type" value="Genomic_DNA"/>
</dbReference>
<keyword evidence="1" id="KW-1277">Toxin-antitoxin system</keyword>
<evidence type="ECO:0000256" key="1">
    <source>
        <dbReference type="ARBA" id="ARBA00022649"/>
    </source>
</evidence>
<evidence type="ECO:0000313" key="3">
    <source>
        <dbReference type="Proteomes" id="UP000321926"/>
    </source>
</evidence>
<dbReference type="Gene3D" id="3.30.2310.20">
    <property type="entry name" value="RelE-like"/>
    <property type="match status" value="1"/>
</dbReference>
<dbReference type="InterPro" id="IPR007712">
    <property type="entry name" value="RelE/ParE_toxin"/>
</dbReference>
<dbReference type="InterPro" id="IPR035093">
    <property type="entry name" value="RelE/ParE_toxin_dom_sf"/>
</dbReference>
<dbReference type="RefSeq" id="WP_147920220.1">
    <property type="nucleotide sequence ID" value="NZ_VRTY01000006.1"/>
</dbReference>
<dbReference type="Pfam" id="PF05016">
    <property type="entry name" value="ParE_toxin"/>
    <property type="match status" value="1"/>
</dbReference>
<reference evidence="2 3" key="1">
    <citation type="submission" date="2019-08" db="EMBL/GenBank/DDBJ databases">
        <authorList>
            <person name="Shi S."/>
        </authorList>
    </citation>
    <scope>NUCLEOTIDE SEQUENCE [LARGE SCALE GENOMIC DNA]</scope>
    <source>
        <strain evidence="2 3">GY10130</strain>
    </source>
</reference>
<protein>
    <submittedName>
        <fullName evidence="2">Type II toxin-antitoxin system RelE/ParE family toxin</fullName>
    </submittedName>
</protein>
<sequence>MDGKEIRWSLKAIQDKIAILDYWMNRNKSKAYSQKLDRLFDRALNSAARNPASGKKTDYRNVRIRIVSHYLIFYLIQEKHIEVVRILDSRRNLSSLNL</sequence>
<accession>A0A5C8KD87</accession>
<name>A0A5C8KD87_9BACT</name>
<keyword evidence="3" id="KW-1185">Reference proteome</keyword>
<comment type="caution">
    <text evidence="2">The sequence shown here is derived from an EMBL/GenBank/DDBJ whole genome shotgun (WGS) entry which is preliminary data.</text>
</comment>
<organism evidence="2 3">
    <name type="scientific">Pontibacter qinzhouensis</name>
    <dbReference type="NCBI Taxonomy" id="2603253"/>
    <lineage>
        <taxon>Bacteria</taxon>
        <taxon>Pseudomonadati</taxon>
        <taxon>Bacteroidota</taxon>
        <taxon>Cytophagia</taxon>
        <taxon>Cytophagales</taxon>
        <taxon>Hymenobacteraceae</taxon>
        <taxon>Pontibacter</taxon>
    </lineage>
</organism>
<dbReference type="Proteomes" id="UP000321926">
    <property type="component" value="Unassembled WGS sequence"/>
</dbReference>
<dbReference type="OrthoDB" id="5574284at2"/>
<dbReference type="AlphaFoldDB" id="A0A5C8KD87"/>
<evidence type="ECO:0000313" key="2">
    <source>
        <dbReference type="EMBL" id="TXK52005.1"/>
    </source>
</evidence>
<gene>
    <name evidence="2" type="ORF">FVR03_02690</name>
</gene>
<proteinExistence type="predicted"/>